<evidence type="ECO:0000256" key="7">
    <source>
        <dbReference type="ARBA" id="ARBA00022982"/>
    </source>
</evidence>
<keyword evidence="10" id="KW-0406">Ion transport</keyword>
<reference evidence="17 18" key="1">
    <citation type="journal article" date="2016" name="Mol. Biol. Evol.">
        <title>Comparative Genomics of Early-Diverging Mushroom-Forming Fungi Provides Insights into the Origins of Lignocellulose Decay Capabilities.</title>
        <authorList>
            <person name="Nagy L.G."/>
            <person name="Riley R."/>
            <person name="Tritt A."/>
            <person name="Adam C."/>
            <person name="Daum C."/>
            <person name="Floudas D."/>
            <person name="Sun H."/>
            <person name="Yadav J.S."/>
            <person name="Pangilinan J."/>
            <person name="Larsson K.H."/>
            <person name="Matsuura K."/>
            <person name="Barry K."/>
            <person name="Labutti K."/>
            <person name="Kuo R."/>
            <person name="Ohm R.A."/>
            <person name="Bhattacharya S.S."/>
            <person name="Shirouzu T."/>
            <person name="Yoshinaga Y."/>
            <person name="Martin F.M."/>
            <person name="Grigoriev I.V."/>
            <person name="Hibbett D.S."/>
        </authorList>
    </citation>
    <scope>NUCLEOTIDE SEQUENCE [LARGE SCALE GENOMIC DNA]</scope>
    <source>
        <strain evidence="17 18">HHB12733</strain>
    </source>
</reference>
<organism evidence="17 18">
    <name type="scientific">Calocera cornea HHB12733</name>
    <dbReference type="NCBI Taxonomy" id="1353952"/>
    <lineage>
        <taxon>Eukaryota</taxon>
        <taxon>Fungi</taxon>
        <taxon>Dikarya</taxon>
        <taxon>Basidiomycota</taxon>
        <taxon>Agaricomycotina</taxon>
        <taxon>Dacrymycetes</taxon>
        <taxon>Dacrymycetales</taxon>
        <taxon>Dacrymycetaceae</taxon>
        <taxon>Calocera</taxon>
    </lineage>
</organism>
<dbReference type="GO" id="GO:0015677">
    <property type="term" value="P:copper ion import"/>
    <property type="evidence" value="ECO:0007669"/>
    <property type="project" value="TreeGrafter"/>
</dbReference>
<dbReference type="EMBL" id="KV423914">
    <property type="protein sequence ID" value="KZT62768.1"/>
    <property type="molecule type" value="Genomic_DNA"/>
</dbReference>
<evidence type="ECO:0000259" key="16">
    <source>
        <dbReference type="PROSITE" id="PS51384"/>
    </source>
</evidence>
<dbReference type="EC" id="1.16.1.9" evidence="3"/>
<dbReference type="SFLD" id="SFLDS00052">
    <property type="entry name" value="Ferric_Reductase_Domain"/>
    <property type="match status" value="1"/>
</dbReference>
<dbReference type="GO" id="GO:0006879">
    <property type="term" value="P:intracellular iron ion homeostasis"/>
    <property type="evidence" value="ECO:0007669"/>
    <property type="project" value="TreeGrafter"/>
</dbReference>
<keyword evidence="12" id="KW-0325">Glycoprotein</keyword>
<gene>
    <name evidence="17" type="ORF">CALCODRAFT_552296</name>
</gene>
<evidence type="ECO:0000313" key="17">
    <source>
        <dbReference type="EMBL" id="KZT62768.1"/>
    </source>
</evidence>
<evidence type="ECO:0000256" key="15">
    <source>
        <dbReference type="SAM" id="Phobius"/>
    </source>
</evidence>
<keyword evidence="4" id="KW-0813">Transport</keyword>
<evidence type="ECO:0000256" key="9">
    <source>
        <dbReference type="ARBA" id="ARBA00023002"/>
    </source>
</evidence>
<evidence type="ECO:0000256" key="6">
    <source>
        <dbReference type="ARBA" id="ARBA00022692"/>
    </source>
</evidence>
<dbReference type="InterPro" id="IPR017938">
    <property type="entry name" value="Riboflavin_synthase-like_b-brl"/>
</dbReference>
<dbReference type="FunCoup" id="A0A165K757">
    <property type="interactions" value="197"/>
</dbReference>
<keyword evidence="6 15" id="KW-0812">Transmembrane</keyword>
<dbReference type="SFLD" id="SFLDG01168">
    <property type="entry name" value="Ferric_reductase_subgroup_(FRE"/>
    <property type="match status" value="1"/>
</dbReference>
<dbReference type="InterPro" id="IPR039261">
    <property type="entry name" value="FNR_nucleotide-bd"/>
</dbReference>
<evidence type="ECO:0000256" key="8">
    <source>
        <dbReference type="ARBA" id="ARBA00022989"/>
    </source>
</evidence>
<dbReference type="PANTHER" id="PTHR32361">
    <property type="entry name" value="FERRIC/CUPRIC REDUCTASE TRANSMEMBRANE COMPONENT"/>
    <property type="match status" value="1"/>
</dbReference>
<dbReference type="AlphaFoldDB" id="A0A165K757"/>
<evidence type="ECO:0000256" key="13">
    <source>
        <dbReference type="ARBA" id="ARBA00048483"/>
    </source>
</evidence>
<comment type="similarity">
    <text evidence="2">Belongs to the ferric reductase (FRE) family.</text>
</comment>
<evidence type="ECO:0000313" key="18">
    <source>
        <dbReference type="Proteomes" id="UP000076842"/>
    </source>
</evidence>
<feature type="compositionally biased region" description="Low complexity" evidence="14">
    <location>
        <begin position="48"/>
        <end position="75"/>
    </location>
</feature>
<evidence type="ECO:0000256" key="4">
    <source>
        <dbReference type="ARBA" id="ARBA00022448"/>
    </source>
</evidence>
<dbReference type="PANTHER" id="PTHR32361:SF9">
    <property type="entry name" value="FERRIC REDUCTASE TRANSMEMBRANE COMPONENT 3-RELATED"/>
    <property type="match status" value="1"/>
</dbReference>
<dbReference type="InterPro" id="IPR051410">
    <property type="entry name" value="Ferric/Cupric_Reductase"/>
</dbReference>
<dbReference type="GO" id="GO:0006826">
    <property type="term" value="P:iron ion transport"/>
    <property type="evidence" value="ECO:0007669"/>
    <property type="project" value="TreeGrafter"/>
</dbReference>
<dbReference type="Gene3D" id="2.40.30.10">
    <property type="entry name" value="Translation factors"/>
    <property type="match status" value="1"/>
</dbReference>
<sequence length="692" mass="75608">MSSPTRTGGGGTRTGSRAASETDTIISTATSAIASAITSATRNGGHNAASQTSSSAISSATSTSKGGNANNSGDNNAQTVLRNLQRWMLTNYPLFQWWLIGAMGGVLVLLYILSLARGYVRRRKSQSSGAGDNNPDLQDGEIVESGRDGVRSYRNVPAAVSTVWNKVLYRFTIPTSLDRTQRMNLGEAIFCVGYVVSCLMFGFINNEGGPNSFANRTGWLAYAQTPFIVGLAGKNNVISFVTGIGPEKLNVLHRTAGRSVLILSLAHTFAWVDLGLSAKHAIYTPATIWGCVALVSFFTTWLLSFRFIRKLCYEFFLISHISLICFFLAGCILHKKSAAYWIYPSFALWASDRVARLVRLVLLNRLWLSAVPSSSKSYTQATVQAYSDQTVKITMRRKMGWRAGQHCYLVVPGISRLPWEAHPFTLASAPAPRSRRAEGPDRSENELTFLVRARDGFTKRLLEHASHGEGGQDNVLAFVDGPYGMPPDLLEYSTVVLIGGGSGISYTLSQLSHIVQYHPIRASAVKRVCFVWVIRQHAHMLWVDDPLVDLLTVIPSGLDVQIKIFVSNTVSISSTLPVLTGESMEKSDDMKDISASSIKSSLSSTEISGITSPDNRLLRFPQVQVRNGRPDVPALIKEEVDISHGPVSVNVCGPNSLARTVRSTLTRNDITSWGGTLRGRPEVELHVEQFGW</sequence>
<feature type="domain" description="FAD-binding FR-type" evidence="16">
    <location>
        <begin position="373"/>
        <end position="489"/>
    </location>
</feature>
<feature type="region of interest" description="Disordered" evidence="14">
    <location>
        <begin position="1"/>
        <end position="21"/>
    </location>
</feature>
<evidence type="ECO:0000256" key="1">
    <source>
        <dbReference type="ARBA" id="ARBA00004651"/>
    </source>
</evidence>
<dbReference type="InterPro" id="IPR013130">
    <property type="entry name" value="Fe3_Rdtase_TM_dom"/>
</dbReference>
<evidence type="ECO:0000256" key="14">
    <source>
        <dbReference type="SAM" id="MobiDB-lite"/>
    </source>
</evidence>
<protein>
    <recommendedName>
        <fullName evidence="3">ferric-chelate reductase (NADPH)</fullName>
        <ecNumber evidence="3">1.16.1.9</ecNumber>
    </recommendedName>
</protein>
<feature type="transmembrane region" description="Helical" evidence="15">
    <location>
        <begin position="281"/>
        <end position="303"/>
    </location>
</feature>
<dbReference type="Proteomes" id="UP000076842">
    <property type="component" value="Unassembled WGS sequence"/>
</dbReference>
<comment type="subcellular location">
    <subcellularLocation>
        <location evidence="1">Cell membrane</location>
        <topology evidence="1">Multi-pass membrane protein</topology>
    </subcellularLocation>
</comment>
<dbReference type="SUPFAM" id="SSF52343">
    <property type="entry name" value="Ferredoxin reductase-like, C-terminal NADP-linked domain"/>
    <property type="match status" value="1"/>
</dbReference>
<feature type="transmembrane region" description="Helical" evidence="15">
    <location>
        <begin position="95"/>
        <end position="116"/>
    </location>
</feature>
<evidence type="ECO:0000256" key="5">
    <source>
        <dbReference type="ARBA" id="ARBA00022475"/>
    </source>
</evidence>
<evidence type="ECO:0000256" key="3">
    <source>
        <dbReference type="ARBA" id="ARBA00012668"/>
    </source>
</evidence>
<dbReference type="InterPro" id="IPR013112">
    <property type="entry name" value="FAD-bd_8"/>
</dbReference>
<keyword evidence="11 15" id="KW-0472">Membrane</keyword>
<proteinExistence type="inferred from homology"/>
<keyword evidence="5" id="KW-1003">Cell membrane</keyword>
<keyword evidence="18" id="KW-1185">Reference proteome</keyword>
<dbReference type="InterPro" id="IPR013121">
    <property type="entry name" value="Fe_red_NAD-bd_6"/>
</dbReference>
<dbReference type="InterPro" id="IPR017927">
    <property type="entry name" value="FAD-bd_FR_type"/>
</dbReference>
<accession>A0A165K757</accession>
<dbReference type="Pfam" id="PF08030">
    <property type="entry name" value="NAD_binding_6"/>
    <property type="match status" value="1"/>
</dbReference>
<feature type="transmembrane region" description="Helical" evidence="15">
    <location>
        <begin position="185"/>
        <end position="204"/>
    </location>
</feature>
<keyword evidence="8 15" id="KW-1133">Transmembrane helix</keyword>
<name>A0A165K757_9BASI</name>
<feature type="region of interest" description="Disordered" evidence="14">
    <location>
        <begin position="42"/>
        <end position="75"/>
    </location>
</feature>
<keyword evidence="7" id="KW-0249">Electron transport</keyword>
<evidence type="ECO:0000256" key="11">
    <source>
        <dbReference type="ARBA" id="ARBA00023136"/>
    </source>
</evidence>
<dbReference type="OrthoDB" id="4494341at2759"/>
<dbReference type="PROSITE" id="PS51384">
    <property type="entry name" value="FAD_FR"/>
    <property type="match status" value="1"/>
</dbReference>
<keyword evidence="9" id="KW-0560">Oxidoreductase</keyword>
<evidence type="ECO:0000256" key="2">
    <source>
        <dbReference type="ARBA" id="ARBA00006278"/>
    </source>
</evidence>
<dbReference type="GO" id="GO:0052851">
    <property type="term" value="F:ferric-chelate reductase (NADPH) activity"/>
    <property type="evidence" value="ECO:0007669"/>
    <property type="project" value="UniProtKB-EC"/>
</dbReference>
<dbReference type="GO" id="GO:0005886">
    <property type="term" value="C:plasma membrane"/>
    <property type="evidence" value="ECO:0007669"/>
    <property type="project" value="UniProtKB-SubCell"/>
</dbReference>
<dbReference type="STRING" id="1353952.A0A165K757"/>
<dbReference type="Gene3D" id="3.40.50.80">
    <property type="entry name" value="Nucleotide-binding domain of ferredoxin-NADP reductase (FNR) module"/>
    <property type="match status" value="1"/>
</dbReference>
<feature type="transmembrane region" description="Helical" evidence="15">
    <location>
        <begin position="315"/>
        <end position="333"/>
    </location>
</feature>
<comment type="catalytic activity">
    <reaction evidence="13">
        <text>2 a Fe(II)-siderophore + NADP(+) + H(+) = 2 a Fe(III)-siderophore + NADPH</text>
        <dbReference type="Rhea" id="RHEA:28795"/>
        <dbReference type="Rhea" id="RHEA-COMP:11342"/>
        <dbReference type="Rhea" id="RHEA-COMP:11344"/>
        <dbReference type="ChEBI" id="CHEBI:15378"/>
        <dbReference type="ChEBI" id="CHEBI:29033"/>
        <dbReference type="ChEBI" id="CHEBI:29034"/>
        <dbReference type="ChEBI" id="CHEBI:57783"/>
        <dbReference type="ChEBI" id="CHEBI:58349"/>
        <dbReference type="EC" id="1.16.1.9"/>
    </reaction>
</comment>
<evidence type="ECO:0000256" key="10">
    <source>
        <dbReference type="ARBA" id="ARBA00023065"/>
    </source>
</evidence>
<dbReference type="Pfam" id="PF01794">
    <property type="entry name" value="Ferric_reduct"/>
    <property type="match status" value="1"/>
</dbReference>
<evidence type="ECO:0000256" key="12">
    <source>
        <dbReference type="ARBA" id="ARBA00023180"/>
    </source>
</evidence>
<dbReference type="InParanoid" id="A0A165K757"/>
<dbReference type="CDD" id="cd06186">
    <property type="entry name" value="NOX_Duox_like_FAD_NADP"/>
    <property type="match status" value="1"/>
</dbReference>
<dbReference type="SUPFAM" id="SSF63380">
    <property type="entry name" value="Riboflavin synthase domain-like"/>
    <property type="match status" value="1"/>
</dbReference>
<dbReference type="Pfam" id="PF08022">
    <property type="entry name" value="FAD_binding_8"/>
    <property type="match status" value="1"/>
</dbReference>